<reference evidence="2 3" key="1">
    <citation type="journal article" date="2022" name="Plant J.">
        <title>Strategies of tolerance reflected in two North American maple genomes.</title>
        <authorList>
            <person name="McEvoy S.L."/>
            <person name="Sezen U.U."/>
            <person name="Trouern-Trend A."/>
            <person name="McMahon S.M."/>
            <person name="Schaberg P.G."/>
            <person name="Yang J."/>
            <person name="Wegrzyn J.L."/>
            <person name="Swenson N.G."/>
        </authorList>
    </citation>
    <scope>NUCLEOTIDE SEQUENCE [LARGE SCALE GENOMIC DNA]</scope>
    <source>
        <strain evidence="2">91603</strain>
    </source>
</reference>
<dbReference type="SUPFAM" id="SSF53098">
    <property type="entry name" value="Ribonuclease H-like"/>
    <property type="match status" value="1"/>
</dbReference>
<gene>
    <name evidence="2" type="ORF">LWI28_000520</name>
</gene>
<protein>
    <recommendedName>
        <fullName evidence="1">HAT C-terminal dimerisation domain-containing protein</fullName>
    </recommendedName>
</protein>
<dbReference type="AlphaFoldDB" id="A0AAD5JEK0"/>
<dbReference type="Pfam" id="PF05699">
    <property type="entry name" value="Dimer_Tnp_hAT"/>
    <property type="match status" value="1"/>
</dbReference>
<dbReference type="PANTHER" id="PTHR46481">
    <property type="entry name" value="ZINC FINGER BED DOMAIN-CONTAINING PROTEIN 4"/>
    <property type="match status" value="1"/>
</dbReference>
<evidence type="ECO:0000313" key="3">
    <source>
        <dbReference type="Proteomes" id="UP001064489"/>
    </source>
</evidence>
<dbReference type="GO" id="GO:0046983">
    <property type="term" value="F:protein dimerization activity"/>
    <property type="evidence" value="ECO:0007669"/>
    <property type="project" value="InterPro"/>
</dbReference>
<keyword evidence="3" id="KW-1185">Reference proteome</keyword>
<dbReference type="Proteomes" id="UP001064489">
    <property type="component" value="Chromosome 13"/>
</dbReference>
<proteinExistence type="predicted"/>
<organism evidence="2 3">
    <name type="scientific">Acer negundo</name>
    <name type="common">Box elder</name>
    <dbReference type="NCBI Taxonomy" id="4023"/>
    <lineage>
        <taxon>Eukaryota</taxon>
        <taxon>Viridiplantae</taxon>
        <taxon>Streptophyta</taxon>
        <taxon>Embryophyta</taxon>
        <taxon>Tracheophyta</taxon>
        <taxon>Spermatophyta</taxon>
        <taxon>Magnoliopsida</taxon>
        <taxon>eudicotyledons</taxon>
        <taxon>Gunneridae</taxon>
        <taxon>Pentapetalae</taxon>
        <taxon>rosids</taxon>
        <taxon>malvids</taxon>
        <taxon>Sapindales</taxon>
        <taxon>Sapindaceae</taxon>
        <taxon>Hippocastanoideae</taxon>
        <taxon>Acereae</taxon>
        <taxon>Acer</taxon>
    </lineage>
</organism>
<dbReference type="InterPro" id="IPR052035">
    <property type="entry name" value="ZnF_BED_domain_contain"/>
</dbReference>
<dbReference type="EMBL" id="JAJSOW010000002">
    <property type="protein sequence ID" value="KAI9197551.1"/>
    <property type="molecule type" value="Genomic_DNA"/>
</dbReference>
<dbReference type="InterPro" id="IPR008906">
    <property type="entry name" value="HATC_C_dom"/>
</dbReference>
<evidence type="ECO:0000259" key="1">
    <source>
        <dbReference type="Pfam" id="PF05699"/>
    </source>
</evidence>
<name>A0AAD5JEK0_ACENE</name>
<feature type="domain" description="HAT C-terminal dimerisation" evidence="1">
    <location>
        <begin position="92"/>
        <end position="170"/>
    </location>
</feature>
<evidence type="ECO:0000313" key="2">
    <source>
        <dbReference type="EMBL" id="KAI9197551.1"/>
    </source>
</evidence>
<accession>A0AAD5JEK0</accession>
<dbReference type="InterPro" id="IPR012337">
    <property type="entry name" value="RNaseH-like_sf"/>
</dbReference>
<dbReference type="PANTHER" id="PTHR46481:SF7">
    <property type="entry name" value="ZINC FINGER BED DOMAIN-CONTAINING PROTEIN RICESLEEPER 2-LIKE"/>
    <property type="match status" value="1"/>
</dbReference>
<sequence>MDLFPLPDSNPSQISLESTGSSDVFHYSKLKVRRGLVKYIACAELPLSFADNVKFEKFIQNYIQPGYVRVPKHIIKSDCIRVFDEMKKNLISELSNFHVDLEQFNVLAWWKMHEKGFPVLSILARDLLTIPMSTLVSESVFKTGNHRVLNMERSMLPVEIMESLLCIKDWEDADTRDQSWTDDIMDYFANS</sequence>
<comment type="caution">
    <text evidence="2">The sequence shown here is derived from an EMBL/GenBank/DDBJ whole genome shotgun (WGS) entry which is preliminary data.</text>
</comment>